<organism evidence="2 3">
    <name type="scientific">Cellulomonas oligotrophica</name>
    <dbReference type="NCBI Taxonomy" id="931536"/>
    <lineage>
        <taxon>Bacteria</taxon>
        <taxon>Bacillati</taxon>
        <taxon>Actinomycetota</taxon>
        <taxon>Actinomycetes</taxon>
        <taxon>Micrococcales</taxon>
        <taxon>Cellulomonadaceae</taxon>
        <taxon>Cellulomonas</taxon>
    </lineage>
</organism>
<reference evidence="2 3" key="1">
    <citation type="submission" date="2020-07" db="EMBL/GenBank/DDBJ databases">
        <title>Sequencing the genomes of 1000 actinobacteria strains.</title>
        <authorList>
            <person name="Klenk H.-P."/>
        </authorList>
    </citation>
    <scope>NUCLEOTIDE SEQUENCE [LARGE SCALE GENOMIC DNA]</scope>
    <source>
        <strain evidence="2 3">DSM 24482</strain>
    </source>
</reference>
<keyword evidence="1" id="KW-1133">Transmembrane helix</keyword>
<protein>
    <submittedName>
        <fullName evidence="2">Threonine/homoserine/homoserine lactone efflux protein</fullName>
    </submittedName>
</protein>
<dbReference type="RefSeq" id="WP_140458165.1">
    <property type="nucleotide sequence ID" value="NZ_BAABFI010000001.1"/>
</dbReference>
<dbReference type="EMBL" id="JACCBK010000001">
    <property type="protein sequence ID" value="NYD86564.1"/>
    <property type="molecule type" value="Genomic_DNA"/>
</dbReference>
<feature type="transmembrane region" description="Helical" evidence="1">
    <location>
        <begin position="44"/>
        <end position="68"/>
    </location>
</feature>
<dbReference type="Pfam" id="PF11139">
    <property type="entry name" value="SfLAP"/>
    <property type="match status" value="1"/>
</dbReference>
<evidence type="ECO:0000256" key="1">
    <source>
        <dbReference type="SAM" id="Phobius"/>
    </source>
</evidence>
<evidence type="ECO:0000313" key="3">
    <source>
        <dbReference type="Proteomes" id="UP000577956"/>
    </source>
</evidence>
<dbReference type="InterPro" id="IPR021315">
    <property type="entry name" value="Gap/Sap"/>
</dbReference>
<name>A0A7Y9FG07_9CELL</name>
<sequence>MVAVLLQALGASLTPALAIALSPFPVIGVVVVVTGTHGRRNGPAFALGWLLGLGAATALAVALLSGAADAESTTATVVDVARVVTGAVLVVLGVRTWLRRDGHGPKEPPAWMASLATASPGGALRAGLLLGGANPKNLVLASAAVAAVVETGVQGTALGLAVGVFVLLASSTVLAAVAVGLVGGASGAAALDRTRALMVTHSTALTAAVLVLIGANVLGGGLDGLGR</sequence>
<feature type="transmembrane region" description="Helical" evidence="1">
    <location>
        <begin position="80"/>
        <end position="98"/>
    </location>
</feature>
<feature type="transmembrane region" description="Helical" evidence="1">
    <location>
        <begin position="203"/>
        <end position="222"/>
    </location>
</feature>
<comment type="caution">
    <text evidence="2">The sequence shown here is derived from an EMBL/GenBank/DDBJ whole genome shotgun (WGS) entry which is preliminary data.</text>
</comment>
<gene>
    <name evidence="2" type="ORF">BKA21_002113</name>
</gene>
<accession>A0A7Y9FG07</accession>
<keyword evidence="1" id="KW-0812">Transmembrane</keyword>
<keyword evidence="1" id="KW-0472">Membrane</keyword>
<dbReference type="Proteomes" id="UP000577956">
    <property type="component" value="Unassembled WGS sequence"/>
</dbReference>
<dbReference type="AlphaFoldDB" id="A0A7Y9FG07"/>
<proteinExistence type="predicted"/>
<evidence type="ECO:0000313" key="2">
    <source>
        <dbReference type="EMBL" id="NYD86564.1"/>
    </source>
</evidence>